<keyword evidence="1" id="KW-1133">Transmembrane helix</keyword>
<dbReference type="Proteomes" id="UP001597344">
    <property type="component" value="Unassembled WGS sequence"/>
</dbReference>
<comment type="caution">
    <text evidence="2">The sequence shown here is derived from an EMBL/GenBank/DDBJ whole genome shotgun (WGS) entry which is preliminary data.</text>
</comment>
<proteinExistence type="predicted"/>
<sequence length="52" mass="5846">MKISSGKLNLRRKLLIALIIVCLGIALSYLFKNEGIVRLILKAFSPYPESQL</sequence>
<keyword evidence="1" id="KW-0472">Membrane</keyword>
<protein>
    <submittedName>
        <fullName evidence="2">Uncharacterized protein</fullName>
    </submittedName>
</protein>
<keyword evidence="3" id="KW-1185">Reference proteome</keyword>
<feature type="transmembrane region" description="Helical" evidence="1">
    <location>
        <begin position="12"/>
        <end position="31"/>
    </location>
</feature>
<reference evidence="3" key="1">
    <citation type="journal article" date="2019" name="Int. J. Syst. Evol. Microbiol.">
        <title>The Global Catalogue of Microorganisms (GCM) 10K type strain sequencing project: providing services to taxonomists for standard genome sequencing and annotation.</title>
        <authorList>
            <consortium name="The Broad Institute Genomics Platform"/>
            <consortium name="The Broad Institute Genome Sequencing Center for Infectious Disease"/>
            <person name="Wu L."/>
            <person name="Ma J."/>
        </authorList>
    </citation>
    <scope>NUCLEOTIDE SEQUENCE [LARGE SCALE GENOMIC DNA]</scope>
    <source>
        <strain evidence="3">DT92</strain>
    </source>
</reference>
<name>A0ABW5AWV6_9FLAO</name>
<organism evidence="2 3">
    <name type="scientific">Aquimarina celericrescens</name>
    <dbReference type="NCBI Taxonomy" id="1964542"/>
    <lineage>
        <taxon>Bacteria</taxon>
        <taxon>Pseudomonadati</taxon>
        <taxon>Bacteroidota</taxon>
        <taxon>Flavobacteriia</taxon>
        <taxon>Flavobacteriales</taxon>
        <taxon>Flavobacteriaceae</taxon>
        <taxon>Aquimarina</taxon>
    </lineage>
</organism>
<accession>A0ABW5AWV6</accession>
<keyword evidence="1" id="KW-0812">Transmembrane</keyword>
<evidence type="ECO:0000256" key="1">
    <source>
        <dbReference type="SAM" id="Phobius"/>
    </source>
</evidence>
<dbReference type="EMBL" id="JBHUHY010000013">
    <property type="protein sequence ID" value="MFD2187488.1"/>
    <property type="molecule type" value="Genomic_DNA"/>
</dbReference>
<evidence type="ECO:0000313" key="3">
    <source>
        <dbReference type="Proteomes" id="UP001597344"/>
    </source>
</evidence>
<gene>
    <name evidence="2" type="ORF">ACFSJT_11875</name>
</gene>
<dbReference type="RefSeq" id="WP_378320486.1">
    <property type="nucleotide sequence ID" value="NZ_JBHUHY010000013.1"/>
</dbReference>
<evidence type="ECO:0000313" key="2">
    <source>
        <dbReference type="EMBL" id="MFD2187488.1"/>
    </source>
</evidence>